<dbReference type="Pfam" id="PF13560">
    <property type="entry name" value="HTH_31"/>
    <property type="match status" value="1"/>
</dbReference>
<evidence type="ECO:0000259" key="1">
    <source>
        <dbReference type="PROSITE" id="PS50943"/>
    </source>
</evidence>
<evidence type="ECO:0000313" key="2">
    <source>
        <dbReference type="EMBL" id="PHQ48878.1"/>
    </source>
</evidence>
<dbReference type="EMBL" id="NHZO01000156">
    <property type="protein sequence ID" value="PHQ48878.1"/>
    <property type="molecule type" value="Genomic_DNA"/>
</dbReference>
<dbReference type="AlphaFoldDB" id="A0A2G1XCD3"/>
<accession>A0A2G1XCD3</accession>
<dbReference type="Pfam" id="PF19054">
    <property type="entry name" value="DUF5753"/>
    <property type="match status" value="1"/>
</dbReference>
<dbReference type="Proteomes" id="UP000222531">
    <property type="component" value="Unassembled WGS sequence"/>
</dbReference>
<keyword evidence="3" id="KW-1185">Reference proteome</keyword>
<dbReference type="RefSeq" id="WP_099201823.1">
    <property type="nucleotide sequence ID" value="NZ_NHZO01000156.1"/>
</dbReference>
<dbReference type="SMART" id="SM00530">
    <property type="entry name" value="HTH_XRE"/>
    <property type="match status" value="1"/>
</dbReference>
<gene>
    <name evidence="2" type="ORF">BLA24_27850</name>
</gene>
<evidence type="ECO:0000313" key="3">
    <source>
        <dbReference type="Proteomes" id="UP000222531"/>
    </source>
</evidence>
<dbReference type="Gene3D" id="1.10.260.40">
    <property type="entry name" value="lambda repressor-like DNA-binding domains"/>
    <property type="match status" value="1"/>
</dbReference>
<reference evidence="2 3" key="1">
    <citation type="journal article" date="2017" name="Biochemistry">
        <title>Identification of the Biosynthetic Pathway for the Antibiotic Bicyclomycin.</title>
        <authorList>
            <person name="Patteson J."/>
            <person name="Cai W."/>
            <person name="Johnson R.A."/>
            <person name="Santa Maria K."/>
            <person name="Li B."/>
        </authorList>
    </citation>
    <scope>NUCLEOTIDE SEQUENCE [LARGE SCALE GENOMIC DNA]</scope>
    <source>
        <strain evidence="2 3">ATCC 21532</strain>
    </source>
</reference>
<feature type="domain" description="HTH cro/C1-type" evidence="1">
    <location>
        <begin position="20"/>
        <end position="74"/>
    </location>
</feature>
<name>A0A2G1XCD3_STRCJ</name>
<organism evidence="2 3">
    <name type="scientific">Streptomyces cinnamoneus</name>
    <name type="common">Streptoverticillium cinnamoneum</name>
    <dbReference type="NCBI Taxonomy" id="53446"/>
    <lineage>
        <taxon>Bacteria</taxon>
        <taxon>Bacillati</taxon>
        <taxon>Actinomycetota</taxon>
        <taxon>Actinomycetes</taxon>
        <taxon>Kitasatosporales</taxon>
        <taxon>Streptomycetaceae</taxon>
        <taxon>Streptomyces</taxon>
        <taxon>Streptomyces cinnamoneus group</taxon>
    </lineage>
</organism>
<dbReference type="InterPro" id="IPR001387">
    <property type="entry name" value="Cro/C1-type_HTH"/>
</dbReference>
<dbReference type="SUPFAM" id="SSF47413">
    <property type="entry name" value="lambda repressor-like DNA-binding domains"/>
    <property type="match status" value="1"/>
</dbReference>
<dbReference type="CDD" id="cd00093">
    <property type="entry name" value="HTH_XRE"/>
    <property type="match status" value="1"/>
</dbReference>
<dbReference type="PROSITE" id="PS50943">
    <property type="entry name" value="HTH_CROC1"/>
    <property type="match status" value="1"/>
</dbReference>
<dbReference type="InterPro" id="IPR043917">
    <property type="entry name" value="DUF5753"/>
</dbReference>
<proteinExistence type="predicted"/>
<dbReference type="GO" id="GO:0003677">
    <property type="term" value="F:DNA binding"/>
    <property type="evidence" value="ECO:0007669"/>
    <property type="project" value="InterPro"/>
</dbReference>
<protein>
    <submittedName>
        <fullName evidence="2">Transcriptional regulator</fullName>
    </submittedName>
</protein>
<sequence>MPTPPSSSVQAARKAVADRLREIRRDAGLTAKEVARRAGWYPSKASRLENAVTPPSDADIRAWCAACGADDVAVDLIAASRSAATMYVEWRRVQRTGLRRLQESFIPLFERTRVFRIYCSNVIPGVLQTHAYATALMSAITDFHGTPNDVAEAVEARLARSHVVREGNHRFALLVEESVLRHRVGDAETMAGQLGYLLSVTAYPSVSLGVIPFSASRRMWMIETFSVYDEDMAQVELLTAQVKLTAQVNVTAPTEIAQYLKAFGEFADLAVYGAKARALITSAVDALG</sequence>
<comment type="caution">
    <text evidence="2">The sequence shown here is derived from an EMBL/GenBank/DDBJ whole genome shotgun (WGS) entry which is preliminary data.</text>
</comment>
<dbReference type="InterPro" id="IPR010982">
    <property type="entry name" value="Lambda_DNA-bd_dom_sf"/>
</dbReference>
<dbReference type="OrthoDB" id="4966777at2"/>